<organism evidence="1">
    <name type="scientific">uncultured Caudovirales phage</name>
    <dbReference type="NCBI Taxonomy" id="2100421"/>
    <lineage>
        <taxon>Viruses</taxon>
        <taxon>Duplodnaviria</taxon>
        <taxon>Heunggongvirae</taxon>
        <taxon>Uroviricota</taxon>
        <taxon>Caudoviricetes</taxon>
        <taxon>Peduoviridae</taxon>
        <taxon>Maltschvirus</taxon>
        <taxon>Maltschvirus maltsch</taxon>
    </lineage>
</organism>
<evidence type="ECO:0000313" key="1">
    <source>
        <dbReference type="EMBL" id="CAB4178784.1"/>
    </source>
</evidence>
<protein>
    <submittedName>
        <fullName evidence="1">Uncharacterized protein</fullName>
    </submittedName>
</protein>
<name>A0A6J5QGJ3_9CAUD</name>
<proteinExistence type="predicted"/>
<gene>
    <name evidence="1" type="ORF">UFOVP1033_18</name>
    <name evidence="2" type="ORF">UFOVP1631_18</name>
</gene>
<evidence type="ECO:0000313" key="2">
    <source>
        <dbReference type="EMBL" id="CAB4220449.1"/>
    </source>
</evidence>
<sequence length="165" mass="17030">MAVTYEPISTNTLSTATSTITFSSIPATYTDLVCVLTFTTTVANQDTNLRFNGDTATNYSRTVLTGSGAAVSSARQSSVAQIQIGNNNFSSTTIPQMISVNVFSYAGSTNKTASCVVSADTNGSGAVERSVGLWRSTSAITSMSLISTGSFATGTIATLYGILKA</sequence>
<accession>A0A6J5QGJ3</accession>
<reference evidence="1" key="1">
    <citation type="submission" date="2020-05" db="EMBL/GenBank/DDBJ databases">
        <authorList>
            <person name="Chiriac C."/>
            <person name="Salcher M."/>
            <person name="Ghai R."/>
            <person name="Kavagutti S V."/>
        </authorList>
    </citation>
    <scope>NUCLEOTIDE SEQUENCE</scope>
</reference>
<dbReference type="EMBL" id="LR797501">
    <property type="protein sequence ID" value="CAB4220449.1"/>
    <property type="molecule type" value="Genomic_DNA"/>
</dbReference>
<dbReference type="EMBL" id="LR796981">
    <property type="protein sequence ID" value="CAB4178784.1"/>
    <property type="molecule type" value="Genomic_DNA"/>
</dbReference>